<dbReference type="EMBL" id="UINC01050744">
    <property type="protein sequence ID" value="SVB64067.1"/>
    <property type="molecule type" value="Genomic_DNA"/>
</dbReference>
<evidence type="ECO:0000259" key="4">
    <source>
        <dbReference type="SMART" id="SM00738"/>
    </source>
</evidence>
<dbReference type="InterPro" id="IPR043425">
    <property type="entry name" value="NusG-like"/>
</dbReference>
<dbReference type="InterPro" id="IPR006645">
    <property type="entry name" value="NGN-like_dom"/>
</dbReference>
<organism evidence="5">
    <name type="scientific">marine metagenome</name>
    <dbReference type="NCBI Taxonomy" id="408172"/>
    <lineage>
        <taxon>unclassified sequences</taxon>
        <taxon>metagenomes</taxon>
        <taxon>ecological metagenomes</taxon>
    </lineage>
</organism>
<dbReference type="Pfam" id="PF02357">
    <property type="entry name" value="NusG"/>
    <property type="match status" value="1"/>
</dbReference>
<evidence type="ECO:0000256" key="3">
    <source>
        <dbReference type="ARBA" id="ARBA00023163"/>
    </source>
</evidence>
<dbReference type="NCBIfam" id="TIGR01955">
    <property type="entry name" value="RfaH"/>
    <property type="match status" value="1"/>
</dbReference>
<dbReference type="GO" id="GO:0006354">
    <property type="term" value="P:DNA-templated transcription elongation"/>
    <property type="evidence" value="ECO:0007669"/>
    <property type="project" value="InterPro"/>
</dbReference>
<proteinExistence type="predicted"/>
<sequence>MEIGDSKWFLVFTKAREEKRAKEHLENQGFEVFLPMISFEKKNPSKSVVLEAMFPRYLFIKINIERDNWTHIKSTRGVSHLVVFGQKLAEVPSEVILFLKERTAENGIYRQEITRQEFQQGDKLVIKKGILKGKEAIFISKKSNNRVKILLKLIHETITAEIPASDTGQKEIIEPFQL</sequence>
<protein>
    <recommendedName>
        <fullName evidence="4">NusG-like N-terminal domain-containing protein</fullName>
    </recommendedName>
</protein>
<evidence type="ECO:0000256" key="2">
    <source>
        <dbReference type="ARBA" id="ARBA00023015"/>
    </source>
</evidence>
<dbReference type="SUPFAM" id="SSF82679">
    <property type="entry name" value="N-utilization substance G protein NusG, N-terminal domain"/>
    <property type="match status" value="1"/>
</dbReference>
<dbReference type="GO" id="GO:0005829">
    <property type="term" value="C:cytosol"/>
    <property type="evidence" value="ECO:0007669"/>
    <property type="project" value="TreeGrafter"/>
</dbReference>
<dbReference type="CDD" id="cd09892">
    <property type="entry name" value="NGN_SP_RfaH"/>
    <property type="match status" value="1"/>
</dbReference>
<keyword evidence="3" id="KW-0804">Transcription</keyword>
<dbReference type="PANTHER" id="PTHR30265:SF7">
    <property type="entry name" value="TRANSCRIPTION ANTITERMINATION PROTEIN RFAH"/>
    <property type="match status" value="1"/>
</dbReference>
<evidence type="ECO:0000313" key="5">
    <source>
        <dbReference type="EMBL" id="SVB64067.1"/>
    </source>
</evidence>
<dbReference type="SMART" id="SM00738">
    <property type="entry name" value="NGN"/>
    <property type="match status" value="1"/>
</dbReference>
<dbReference type="PANTHER" id="PTHR30265">
    <property type="entry name" value="RHO-INTERACTING TRANSCRIPTION TERMINATION FACTOR NUSG"/>
    <property type="match status" value="1"/>
</dbReference>
<accession>A0A382FPN7</accession>
<reference evidence="5" key="1">
    <citation type="submission" date="2018-05" db="EMBL/GenBank/DDBJ databases">
        <authorList>
            <person name="Lanie J.A."/>
            <person name="Ng W.-L."/>
            <person name="Kazmierczak K.M."/>
            <person name="Andrzejewski T.M."/>
            <person name="Davidsen T.M."/>
            <person name="Wayne K.J."/>
            <person name="Tettelin H."/>
            <person name="Glass J.I."/>
            <person name="Rusch D."/>
            <person name="Podicherti R."/>
            <person name="Tsui H.-C.T."/>
            <person name="Winkler M.E."/>
        </authorList>
    </citation>
    <scope>NUCLEOTIDE SEQUENCE</scope>
</reference>
<name>A0A382FPN7_9ZZZZ</name>
<feature type="domain" description="NusG-like N-terminal" evidence="4">
    <location>
        <begin position="5"/>
        <end position="103"/>
    </location>
</feature>
<dbReference type="AlphaFoldDB" id="A0A382FPN7"/>
<dbReference type="InterPro" id="IPR036735">
    <property type="entry name" value="NGN_dom_sf"/>
</dbReference>
<dbReference type="InterPro" id="IPR010215">
    <property type="entry name" value="Transcription_antiterm_RfaH"/>
</dbReference>
<keyword evidence="2" id="KW-0805">Transcription regulation</keyword>
<dbReference type="GO" id="GO:0031564">
    <property type="term" value="P:transcription antitermination"/>
    <property type="evidence" value="ECO:0007669"/>
    <property type="project" value="UniProtKB-KW"/>
</dbReference>
<dbReference type="Gene3D" id="3.30.70.940">
    <property type="entry name" value="NusG, N-terminal domain"/>
    <property type="match status" value="1"/>
</dbReference>
<gene>
    <name evidence="5" type="ORF">METZ01_LOCUS216921</name>
</gene>
<dbReference type="NCBIfam" id="NF006534">
    <property type="entry name" value="PRK09014.1"/>
    <property type="match status" value="1"/>
</dbReference>
<evidence type="ECO:0000256" key="1">
    <source>
        <dbReference type="ARBA" id="ARBA00022814"/>
    </source>
</evidence>
<keyword evidence="1" id="KW-0889">Transcription antitermination</keyword>